<evidence type="ECO:0000256" key="1">
    <source>
        <dbReference type="SAM" id="SignalP"/>
    </source>
</evidence>
<dbReference type="RefSeq" id="WP_168675154.1">
    <property type="nucleotide sequence ID" value="NZ_JAAVTK010000019.1"/>
</dbReference>
<feature type="chain" id="PRO_5046521798" evidence="1">
    <location>
        <begin position="20"/>
        <end position="97"/>
    </location>
</feature>
<accession>A0ABX1HQL0</accession>
<evidence type="ECO:0000313" key="3">
    <source>
        <dbReference type="Proteomes" id="UP000717634"/>
    </source>
</evidence>
<keyword evidence="3" id="KW-1185">Reference proteome</keyword>
<dbReference type="Proteomes" id="UP000717634">
    <property type="component" value="Unassembled WGS sequence"/>
</dbReference>
<dbReference type="EMBL" id="JAAVTK010000019">
    <property type="protein sequence ID" value="NKI91592.1"/>
    <property type="molecule type" value="Genomic_DNA"/>
</dbReference>
<protein>
    <submittedName>
        <fullName evidence="2">Uncharacterized protein</fullName>
    </submittedName>
</protein>
<keyword evidence="1" id="KW-0732">Signal</keyword>
<proteinExistence type="predicted"/>
<name>A0ABX1HQL0_9BACT</name>
<sequence>MKHLLLQAVFLALFFPAPAQTIHSRTTRKTVTHSAAAKAKVKTKYATGPTVYYCASGNTVKYHASPGCRGLARCGATVQPLRLAAAQQRMDPCKWCY</sequence>
<comment type="caution">
    <text evidence="2">The sequence shown here is derived from an EMBL/GenBank/DDBJ whole genome shotgun (WGS) entry which is preliminary data.</text>
</comment>
<reference evidence="2 3" key="1">
    <citation type="submission" date="2020-03" db="EMBL/GenBank/DDBJ databases">
        <title>Genomic Encyclopedia of Type Strains, Phase IV (KMG-V): Genome sequencing to study the core and pangenomes of soil and plant-associated prokaryotes.</title>
        <authorList>
            <person name="Whitman W."/>
        </authorList>
    </citation>
    <scope>NUCLEOTIDE SEQUENCE [LARGE SCALE GENOMIC DNA]</scope>
    <source>
        <strain evidence="2 3">1B</strain>
    </source>
</reference>
<feature type="signal peptide" evidence="1">
    <location>
        <begin position="1"/>
        <end position="19"/>
    </location>
</feature>
<evidence type="ECO:0000313" key="2">
    <source>
        <dbReference type="EMBL" id="NKI91592.1"/>
    </source>
</evidence>
<gene>
    <name evidence="2" type="ORF">HBN54_004212</name>
</gene>
<organism evidence="2 3">
    <name type="scientific">Hymenobacter artigasi</name>
    <dbReference type="NCBI Taxonomy" id="2719616"/>
    <lineage>
        <taxon>Bacteria</taxon>
        <taxon>Pseudomonadati</taxon>
        <taxon>Bacteroidota</taxon>
        <taxon>Cytophagia</taxon>
        <taxon>Cytophagales</taxon>
        <taxon>Hymenobacteraceae</taxon>
        <taxon>Hymenobacter</taxon>
    </lineage>
</organism>